<dbReference type="Pfam" id="PF07686">
    <property type="entry name" value="V-set"/>
    <property type="match status" value="1"/>
</dbReference>
<dbReference type="STRING" id="391180.A0A2Y9KNJ9"/>
<feature type="region of interest" description="Disordered" evidence="6">
    <location>
        <begin position="138"/>
        <end position="172"/>
    </location>
</feature>
<dbReference type="InterPro" id="IPR036179">
    <property type="entry name" value="Ig-like_dom_sf"/>
</dbReference>
<evidence type="ECO:0000313" key="10">
    <source>
        <dbReference type="RefSeq" id="XP_022375542.1"/>
    </source>
</evidence>
<dbReference type="GO" id="GO:0004888">
    <property type="term" value="F:transmembrane signaling receptor activity"/>
    <property type="evidence" value="ECO:0007669"/>
    <property type="project" value="TreeGrafter"/>
</dbReference>
<dbReference type="PANTHER" id="PTHR11860:SF115">
    <property type="entry name" value="IMMUNOGLOBULIN SUBTYPE DOMAIN-CONTAINING PROTEIN"/>
    <property type="match status" value="1"/>
</dbReference>
<keyword evidence="2" id="KW-0812">Transmembrane</keyword>
<dbReference type="Gene3D" id="2.60.40.10">
    <property type="entry name" value="Immunoglobulins"/>
    <property type="match status" value="1"/>
</dbReference>
<evidence type="ECO:0000256" key="2">
    <source>
        <dbReference type="ARBA" id="ARBA00022692"/>
    </source>
</evidence>
<evidence type="ECO:0000256" key="3">
    <source>
        <dbReference type="ARBA" id="ARBA00022729"/>
    </source>
</evidence>
<dbReference type="Proteomes" id="UP000248482">
    <property type="component" value="Unplaced"/>
</dbReference>
<keyword evidence="9" id="KW-1185">Reference proteome</keyword>
<evidence type="ECO:0000256" key="5">
    <source>
        <dbReference type="ARBA" id="ARBA00023157"/>
    </source>
</evidence>
<evidence type="ECO:0000313" key="9">
    <source>
        <dbReference type="Proteomes" id="UP000248482"/>
    </source>
</evidence>
<protein>
    <submittedName>
        <fullName evidence="10">CMRF35-like molecule 6</fullName>
    </submittedName>
</protein>
<keyword evidence="5" id="KW-1015">Disulfide bond</keyword>
<keyword evidence="3 7" id="KW-0732">Signal</keyword>
<feature type="domain" description="Ig-like" evidence="8">
    <location>
        <begin position="11"/>
        <end position="108"/>
    </location>
</feature>
<comment type="subcellular location">
    <subcellularLocation>
        <location evidence="1">Membrane</location>
    </subcellularLocation>
</comment>
<feature type="chain" id="PRO_5016073852" evidence="7">
    <location>
        <begin position="25"/>
        <end position="204"/>
    </location>
</feature>
<feature type="signal peptide" evidence="7">
    <location>
        <begin position="1"/>
        <end position="24"/>
    </location>
</feature>
<gene>
    <name evidence="10" type="primary">LOC111158039</name>
</gene>
<dbReference type="InterPro" id="IPR007110">
    <property type="entry name" value="Ig-like_dom"/>
</dbReference>
<sequence length="204" mass="22632">MTPEDRRLWLPAALLLLQVPGCWSLRGPTSVTGPVGGSLSVQCQYGEEFRENAKYWCKSPCLGDIVVTKEADIEVRKDRLSIRDRPANLTFTVTLENLTESDTGTYRCGIDTSWLPEYLLDLNFQVVLSVTPGLHSTLPDPMQKTTISQESPSSSQHPGPSPRSHPIEDQASKGEERSLLSSIYFRLLVFLEVPLVLSMLSAVL</sequence>
<feature type="compositionally biased region" description="Low complexity" evidence="6">
    <location>
        <begin position="148"/>
        <end position="164"/>
    </location>
</feature>
<name>A0A2Y9KNJ9_ENHLU</name>
<dbReference type="InterPro" id="IPR013783">
    <property type="entry name" value="Ig-like_fold"/>
</dbReference>
<evidence type="ECO:0000259" key="8">
    <source>
        <dbReference type="PROSITE" id="PS50835"/>
    </source>
</evidence>
<dbReference type="FunFam" id="2.60.40.10:FF:000370">
    <property type="entry name" value="CMRF35-like molecule 1"/>
    <property type="match status" value="1"/>
</dbReference>
<dbReference type="AlphaFoldDB" id="A0A2Y9KNJ9"/>
<dbReference type="GeneID" id="111158039"/>
<evidence type="ECO:0000256" key="6">
    <source>
        <dbReference type="SAM" id="MobiDB-lite"/>
    </source>
</evidence>
<dbReference type="InterPro" id="IPR013106">
    <property type="entry name" value="Ig_V-set"/>
</dbReference>
<reference evidence="10" key="1">
    <citation type="submission" date="2025-08" db="UniProtKB">
        <authorList>
            <consortium name="RefSeq"/>
        </authorList>
    </citation>
    <scope>IDENTIFICATION</scope>
    <source>
        <tissue evidence="10">Blood</tissue>
    </source>
</reference>
<organism evidence="9 10">
    <name type="scientific">Enhydra lutris kenyoni</name>
    <name type="common">northern sea otter</name>
    <dbReference type="NCBI Taxonomy" id="391180"/>
    <lineage>
        <taxon>Eukaryota</taxon>
        <taxon>Metazoa</taxon>
        <taxon>Chordata</taxon>
        <taxon>Craniata</taxon>
        <taxon>Vertebrata</taxon>
        <taxon>Euteleostomi</taxon>
        <taxon>Mammalia</taxon>
        <taxon>Eutheria</taxon>
        <taxon>Laurasiatheria</taxon>
        <taxon>Carnivora</taxon>
        <taxon>Caniformia</taxon>
        <taxon>Musteloidea</taxon>
        <taxon>Mustelidae</taxon>
        <taxon>Lutrinae</taxon>
        <taxon>Enhydra</taxon>
    </lineage>
</organism>
<accession>A0A2Y9KNJ9</accession>
<proteinExistence type="predicted"/>
<dbReference type="InterPro" id="IPR050671">
    <property type="entry name" value="CD300_family_receptors"/>
</dbReference>
<dbReference type="SMART" id="SM00409">
    <property type="entry name" value="IG"/>
    <property type="match status" value="1"/>
</dbReference>
<evidence type="ECO:0000256" key="7">
    <source>
        <dbReference type="SAM" id="SignalP"/>
    </source>
</evidence>
<dbReference type="CDD" id="cd05716">
    <property type="entry name" value="IgV_pIgR_like"/>
    <property type="match status" value="1"/>
</dbReference>
<keyword evidence="4" id="KW-0472">Membrane</keyword>
<dbReference type="PANTHER" id="PTHR11860">
    <property type="entry name" value="POLYMERIC-IMMUNOGLOBULIN RECEPTOR"/>
    <property type="match status" value="1"/>
</dbReference>
<dbReference type="OrthoDB" id="8920197at2759"/>
<dbReference type="InterPro" id="IPR003599">
    <property type="entry name" value="Ig_sub"/>
</dbReference>
<dbReference type="RefSeq" id="XP_022375542.1">
    <property type="nucleotide sequence ID" value="XM_022519834.1"/>
</dbReference>
<evidence type="ECO:0000256" key="1">
    <source>
        <dbReference type="ARBA" id="ARBA00004370"/>
    </source>
</evidence>
<dbReference type="SUPFAM" id="SSF48726">
    <property type="entry name" value="Immunoglobulin"/>
    <property type="match status" value="1"/>
</dbReference>
<dbReference type="PROSITE" id="PS50835">
    <property type="entry name" value="IG_LIKE"/>
    <property type="match status" value="1"/>
</dbReference>
<dbReference type="KEGG" id="elk:111158039"/>
<evidence type="ECO:0000256" key="4">
    <source>
        <dbReference type="ARBA" id="ARBA00023136"/>
    </source>
</evidence>
<dbReference type="GO" id="GO:0005886">
    <property type="term" value="C:plasma membrane"/>
    <property type="evidence" value="ECO:0007669"/>
    <property type="project" value="TreeGrafter"/>
</dbReference>